<dbReference type="RefSeq" id="WP_322473279.1">
    <property type="nucleotide sequence ID" value="NZ_JBHRZG010000005.1"/>
</dbReference>
<feature type="binding site" evidence="5">
    <location>
        <position position="122"/>
    </location>
    <ligand>
        <name>FMN</name>
        <dbReference type="ChEBI" id="CHEBI:58210"/>
    </ligand>
</feature>
<organism evidence="7 8">
    <name type="scientific">Deinococcus rufus</name>
    <dbReference type="NCBI Taxonomy" id="2136097"/>
    <lineage>
        <taxon>Bacteria</taxon>
        <taxon>Thermotogati</taxon>
        <taxon>Deinococcota</taxon>
        <taxon>Deinococci</taxon>
        <taxon>Deinococcales</taxon>
        <taxon>Deinococcaceae</taxon>
        <taxon>Deinococcus</taxon>
    </lineage>
</organism>
<keyword evidence="4 5" id="KW-0808">Transferase</keyword>
<evidence type="ECO:0000256" key="3">
    <source>
        <dbReference type="ARBA" id="ARBA00022643"/>
    </source>
</evidence>
<comment type="similarity">
    <text evidence="5">Belongs to the UbiX/PAD1 family.</text>
</comment>
<feature type="domain" description="Flavoprotein" evidence="6">
    <location>
        <begin position="1"/>
        <end position="171"/>
    </location>
</feature>
<evidence type="ECO:0000313" key="8">
    <source>
        <dbReference type="Proteomes" id="UP001595803"/>
    </source>
</evidence>
<dbReference type="NCBIfam" id="NF004685">
    <property type="entry name" value="PRK06029.1"/>
    <property type="match status" value="1"/>
</dbReference>
<keyword evidence="3 5" id="KW-0288">FMN</keyword>
<dbReference type="InterPro" id="IPR036551">
    <property type="entry name" value="Flavin_trans-like"/>
</dbReference>
<protein>
    <recommendedName>
        <fullName evidence="5">Flavin prenyltransferase UbiX</fullName>
        <ecNumber evidence="5">2.5.1.129</ecNumber>
    </recommendedName>
</protein>
<evidence type="ECO:0000313" key="7">
    <source>
        <dbReference type="EMBL" id="MFC3832175.1"/>
    </source>
</evidence>
<feature type="binding site" evidence="5">
    <location>
        <position position="168"/>
    </location>
    <ligand>
        <name>dimethylallyl phosphate</name>
        <dbReference type="ChEBI" id="CHEBI:88052"/>
    </ligand>
</feature>
<dbReference type="Proteomes" id="UP001595803">
    <property type="component" value="Unassembled WGS sequence"/>
</dbReference>
<comment type="function">
    <text evidence="5">Flavin prenyltransferase that catalyzes the synthesis of the prenylated FMN cofactor (prenyl-FMN) for 4-hydroxy-3-polyprenylbenzoic acid decarboxylase UbiD. The prenyltransferase is metal-independent and links a dimethylallyl moiety from dimethylallyl monophosphate (DMAP) to the flavin N5 and C6 atoms of FMN.</text>
</comment>
<dbReference type="EMBL" id="JBHRZG010000005">
    <property type="protein sequence ID" value="MFC3832175.1"/>
    <property type="molecule type" value="Genomic_DNA"/>
</dbReference>
<name>A0ABV7Z5A3_9DEIO</name>
<evidence type="ECO:0000256" key="5">
    <source>
        <dbReference type="HAMAP-Rule" id="MF_01984"/>
    </source>
</evidence>
<keyword evidence="8" id="KW-1185">Reference proteome</keyword>
<sequence>MKLVVGVSGGSGMPYAHAVLAALRDAGVDTHLVVSSGAKRVMAAEGGTPTLADLVSLAAHVHDDRDLGASVASGSFRTAGMLVIPCSAGTLAKIAHGFADTLLTRAAHVTLKERRPLVLVVREDPLPRPALVNLLAAHDAGATVMTASPGFYHAPRDVAELLHFVTVRVLDQFGLDTPGMRRWGQDGGTP</sequence>
<dbReference type="InterPro" id="IPR003382">
    <property type="entry name" value="Flavoprotein"/>
</dbReference>
<evidence type="ECO:0000256" key="4">
    <source>
        <dbReference type="ARBA" id="ARBA00022679"/>
    </source>
</evidence>
<feature type="binding site" evidence="5">
    <location>
        <position position="35"/>
    </location>
    <ligand>
        <name>FMN</name>
        <dbReference type="ChEBI" id="CHEBI:58210"/>
    </ligand>
</feature>
<keyword evidence="1 5" id="KW-0637">Prenyltransferase</keyword>
<evidence type="ECO:0000256" key="2">
    <source>
        <dbReference type="ARBA" id="ARBA00022630"/>
    </source>
</evidence>
<comment type="caution">
    <text evidence="7">The sequence shown here is derived from an EMBL/GenBank/DDBJ whole genome shotgun (WGS) entry which is preliminary data.</text>
</comment>
<dbReference type="NCBIfam" id="TIGR00421">
    <property type="entry name" value="ubiX_pad"/>
    <property type="match status" value="1"/>
</dbReference>
<evidence type="ECO:0000259" key="6">
    <source>
        <dbReference type="Pfam" id="PF02441"/>
    </source>
</evidence>
<feature type="binding site" evidence="5">
    <location>
        <begin position="9"/>
        <end position="11"/>
    </location>
    <ligand>
        <name>FMN</name>
        <dbReference type="ChEBI" id="CHEBI:58210"/>
    </ligand>
</feature>
<accession>A0ABV7Z5A3</accession>
<gene>
    <name evidence="5" type="primary">ubiX</name>
    <name evidence="7" type="ORF">ACFOSB_04840</name>
</gene>
<dbReference type="Gene3D" id="3.40.50.1950">
    <property type="entry name" value="Flavin prenyltransferase-like"/>
    <property type="match status" value="1"/>
</dbReference>
<proteinExistence type="inferred from homology"/>
<feature type="binding site" evidence="5">
    <location>
        <begin position="87"/>
        <end position="90"/>
    </location>
    <ligand>
        <name>FMN</name>
        <dbReference type="ChEBI" id="CHEBI:58210"/>
    </ligand>
</feature>
<dbReference type="InterPro" id="IPR004507">
    <property type="entry name" value="UbiX-like"/>
</dbReference>
<dbReference type="HAMAP" id="MF_01984">
    <property type="entry name" value="ubiX_pad"/>
    <property type="match status" value="1"/>
</dbReference>
<dbReference type="EC" id="2.5.1.129" evidence="5"/>
<comment type="catalytic activity">
    <reaction evidence="5">
        <text>dimethylallyl phosphate + FMNH2 = prenylated FMNH2 + phosphate</text>
        <dbReference type="Rhea" id="RHEA:37743"/>
        <dbReference type="ChEBI" id="CHEBI:43474"/>
        <dbReference type="ChEBI" id="CHEBI:57618"/>
        <dbReference type="ChEBI" id="CHEBI:87467"/>
        <dbReference type="ChEBI" id="CHEBI:88052"/>
        <dbReference type="EC" id="2.5.1.129"/>
    </reaction>
</comment>
<comment type="caution">
    <text evidence="5">Lacks conserved residue(s) required for the propagation of feature annotation.</text>
</comment>
<feature type="binding site" evidence="5">
    <location>
        <position position="152"/>
    </location>
    <ligand>
        <name>dimethylallyl phosphate</name>
        <dbReference type="ChEBI" id="CHEBI:88052"/>
    </ligand>
</feature>
<dbReference type="Pfam" id="PF02441">
    <property type="entry name" value="Flavoprotein"/>
    <property type="match status" value="1"/>
</dbReference>
<reference evidence="8" key="1">
    <citation type="journal article" date="2019" name="Int. J. Syst. Evol. Microbiol.">
        <title>The Global Catalogue of Microorganisms (GCM) 10K type strain sequencing project: providing services to taxonomists for standard genome sequencing and annotation.</title>
        <authorList>
            <consortium name="The Broad Institute Genomics Platform"/>
            <consortium name="The Broad Institute Genome Sequencing Center for Infectious Disease"/>
            <person name="Wu L."/>
            <person name="Ma J."/>
        </authorList>
    </citation>
    <scope>NUCLEOTIDE SEQUENCE [LARGE SCALE GENOMIC DNA]</scope>
    <source>
        <strain evidence="8">CCTCC AB 2017081</strain>
    </source>
</reference>
<evidence type="ECO:0000256" key="1">
    <source>
        <dbReference type="ARBA" id="ARBA00022602"/>
    </source>
</evidence>
<keyword evidence="2 5" id="KW-0285">Flavoprotein</keyword>
<dbReference type="SUPFAM" id="SSF52507">
    <property type="entry name" value="Homo-oligomeric flavin-containing Cys decarboxylases, HFCD"/>
    <property type="match status" value="1"/>
</dbReference>